<accession>A0A1F5ZM27</accession>
<sequence>MSYCSIVFDDGYQETFDNVLPILKEKNLRATFAVAMEPENIEKSENIVCAREQIWGKAIKQGHEIASHSISHRALTTLKENELDLELRAPAKNLGSISLVYPGGAYNQQVKQVARKYYWCARTAEKGINELPIKDWFGLKTFMLTKNKNLYHKLKQERLLKSYIKETKKKSAWLILSYHLVSDKNKKYKFTTTTREFKKHLKWVLEASLKITTLKEFKNSLS</sequence>
<dbReference type="EMBL" id="MFJE01000053">
    <property type="protein sequence ID" value="OGG13481.1"/>
    <property type="molecule type" value="Genomic_DNA"/>
</dbReference>
<dbReference type="STRING" id="1798375.A2773_01070"/>
<dbReference type="AlphaFoldDB" id="A0A1F5ZM27"/>
<organism evidence="4 5">
    <name type="scientific">Candidatus Gottesmanbacteria bacterium RIFCSPHIGHO2_01_FULL_39_10</name>
    <dbReference type="NCBI Taxonomy" id="1798375"/>
    <lineage>
        <taxon>Bacteria</taxon>
        <taxon>Candidatus Gottesmaniibacteriota</taxon>
    </lineage>
</organism>
<gene>
    <name evidence="4" type="ORF">A2773_01070</name>
</gene>
<comment type="subcellular location">
    <subcellularLocation>
        <location evidence="1">Secreted</location>
    </subcellularLocation>
</comment>
<evidence type="ECO:0000259" key="3">
    <source>
        <dbReference type="PROSITE" id="PS51677"/>
    </source>
</evidence>
<dbReference type="GO" id="GO:0005576">
    <property type="term" value="C:extracellular region"/>
    <property type="evidence" value="ECO:0007669"/>
    <property type="project" value="UniProtKB-SubCell"/>
</dbReference>
<dbReference type="PROSITE" id="PS51677">
    <property type="entry name" value="NODB"/>
    <property type="match status" value="1"/>
</dbReference>
<comment type="caution">
    <text evidence="4">The sequence shown here is derived from an EMBL/GenBank/DDBJ whole genome shotgun (WGS) entry which is preliminary data.</text>
</comment>
<evidence type="ECO:0000313" key="4">
    <source>
        <dbReference type="EMBL" id="OGG13481.1"/>
    </source>
</evidence>
<dbReference type="GO" id="GO:0005975">
    <property type="term" value="P:carbohydrate metabolic process"/>
    <property type="evidence" value="ECO:0007669"/>
    <property type="project" value="InterPro"/>
</dbReference>
<evidence type="ECO:0000256" key="2">
    <source>
        <dbReference type="ARBA" id="ARBA00022729"/>
    </source>
</evidence>
<dbReference type="InterPro" id="IPR002509">
    <property type="entry name" value="NODB_dom"/>
</dbReference>
<proteinExistence type="predicted"/>
<dbReference type="GO" id="GO:0016810">
    <property type="term" value="F:hydrolase activity, acting on carbon-nitrogen (but not peptide) bonds"/>
    <property type="evidence" value="ECO:0007669"/>
    <property type="project" value="InterPro"/>
</dbReference>
<name>A0A1F5ZM27_9BACT</name>
<dbReference type="InterPro" id="IPR051398">
    <property type="entry name" value="Polysacch_Deacetylase"/>
</dbReference>
<keyword evidence="2" id="KW-0732">Signal</keyword>
<dbReference type="SUPFAM" id="SSF88713">
    <property type="entry name" value="Glycoside hydrolase/deacetylase"/>
    <property type="match status" value="1"/>
</dbReference>
<protein>
    <recommendedName>
        <fullName evidence="3">NodB homology domain-containing protein</fullName>
    </recommendedName>
</protein>
<dbReference type="Pfam" id="PF01522">
    <property type="entry name" value="Polysacc_deac_1"/>
    <property type="match status" value="1"/>
</dbReference>
<dbReference type="Proteomes" id="UP000177383">
    <property type="component" value="Unassembled WGS sequence"/>
</dbReference>
<dbReference type="Gene3D" id="3.20.20.370">
    <property type="entry name" value="Glycoside hydrolase/deacetylase"/>
    <property type="match status" value="2"/>
</dbReference>
<dbReference type="PANTHER" id="PTHR34216">
    <property type="match status" value="1"/>
</dbReference>
<dbReference type="PANTHER" id="PTHR34216:SF3">
    <property type="entry name" value="POLY-BETA-1,6-N-ACETYL-D-GLUCOSAMINE N-DEACETYLASE"/>
    <property type="match status" value="1"/>
</dbReference>
<feature type="domain" description="NodB homology" evidence="3">
    <location>
        <begin position="2"/>
        <end position="222"/>
    </location>
</feature>
<evidence type="ECO:0000256" key="1">
    <source>
        <dbReference type="ARBA" id="ARBA00004613"/>
    </source>
</evidence>
<reference evidence="4 5" key="1">
    <citation type="journal article" date="2016" name="Nat. Commun.">
        <title>Thousands of microbial genomes shed light on interconnected biogeochemical processes in an aquifer system.</title>
        <authorList>
            <person name="Anantharaman K."/>
            <person name="Brown C.T."/>
            <person name="Hug L.A."/>
            <person name="Sharon I."/>
            <person name="Castelle C.J."/>
            <person name="Probst A.J."/>
            <person name="Thomas B.C."/>
            <person name="Singh A."/>
            <person name="Wilkins M.J."/>
            <person name="Karaoz U."/>
            <person name="Brodie E.L."/>
            <person name="Williams K.H."/>
            <person name="Hubbard S.S."/>
            <person name="Banfield J.F."/>
        </authorList>
    </citation>
    <scope>NUCLEOTIDE SEQUENCE [LARGE SCALE GENOMIC DNA]</scope>
</reference>
<evidence type="ECO:0000313" key="5">
    <source>
        <dbReference type="Proteomes" id="UP000177383"/>
    </source>
</evidence>
<dbReference type="InterPro" id="IPR011330">
    <property type="entry name" value="Glyco_hydro/deAcase_b/a-brl"/>
</dbReference>